<feature type="coiled-coil region" evidence="7">
    <location>
        <begin position="173"/>
        <end position="207"/>
    </location>
</feature>
<accession>A0A1G6I3B7</accession>
<dbReference type="SUPFAM" id="SSF75553">
    <property type="entry name" value="Smc hinge domain"/>
    <property type="match status" value="1"/>
</dbReference>
<sequence>MRLVINIFLKKIRLKGFKSFANKTDIEIEENITAVVGPNGSGKSNIVDAIRWVLGEQSAKNLRGSRMSDIIFSGSEELSPKKKASVTLFFDNSNGELPVEGQELTLGRQVEDDGRSDYLINGASCRLKDIEMLLMDSGLGSDGYSIVGQGRIDSIIKSKPDKMRLFFEEAAGIMKHKSRKEEAEKRLENTNTDLNRIYDIVDELEKRHDPLEKAAEKAKKYKGYKDQLSDLEISLLNKQWQEHSSEFEELSQKRKNVQKKLTEKESSYNALTYKLDNFKDNLKTVKNEKEEVSKQYFQNQNKVNEINNNLNVMKERKNNYIKNKDNLKEKLVQLKTELQQEESEVKKARENFELINSDQQNIKNEIDNLKSKIKNSSKKIESLEQQIEIKKNKIERKKEEIQAERSALERLKERVEISKARLEEISESKAEISAKIGEKKDKAALVEAELKEIKAEIDETESFLKKLKKQVKTEAEALEEGKDLLLETKENYQHYNSRLQLMEEMQDSYEGYYNGVRSILEKREQFSGLIDVVAEIVSVKAEYEQAIDTALGAKMQNIIVEDDQTARDAVQYLKKNNRGRATFLPLNMVNGSRLRNHYLNQLSQQEGFIGLAVDLVDFPKRLENIFNFLLGQIVVSDNLDHAVKMSKNSKRSFRIVTTEGDVVYPGGAISGGSSSSSSRDLIGRSRKIKELKKKKAKLQQKGKSLVKKLENDKKNLDQKQEKLESIKSKLQSLKMEENNIINRQNRIEENLNDLKVNQDQRNNNFSNLDNNLKSSQNSIEAEQKKIKELKIEINDLNIDINDLRAALNIKKENLAEIEPQLKELELDGARISEKRNNAQEKLTEMQKNLEYKIEEIENCRQEIEAINSDLEKITDRRINLQQKKGKLEAAGEKLKERKENLTKELKDLEQQVEVKEKESKKLEQDLNKIKDNFHQLDLEYTKLDDKLENIKSILLEDYSLEPAEIDMTNLIEIKDEDEAEVETKIKFLRQKMEKLHPVNEAAVEEFAELKERLDYLHEQQDDLKHARNSIELVISDIEESMEKMFAKTFYQVKEEFAKVFKALFQGGKAELELTNPEELLTTGVEIHAQPPGKSLKSLSLLSGGERALTAIALIFAFIQVKPSPFYVLDEIDAPLDDVNIVRFASFIKKYAKVAQFIIITHRRYMMTEVDSLYGVTMEKSGVSRLVSLKLDQAEKFNDNYIKEAL</sequence>
<dbReference type="GO" id="GO:0006260">
    <property type="term" value="P:DNA replication"/>
    <property type="evidence" value="ECO:0007669"/>
    <property type="project" value="UniProtKB-UniRule"/>
</dbReference>
<feature type="coiled-coil region" evidence="7">
    <location>
        <begin position="247"/>
        <end position="505"/>
    </location>
</feature>
<dbReference type="Proteomes" id="UP000324896">
    <property type="component" value="Unassembled WGS sequence"/>
</dbReference>
<dbReference type="GO" id="GO:0007059">
    <property type="term" value="P:chromosome segregation"/>
    <property type="evidence" value="ECO:0007669"/>
    <property type="project" value="UniProtKB-UniRule"/>
</dbReference>
<evidence type="ECO:0000313" key="9">
    <source>
        <dbReference type="EMBL" id="SDC00898.1"/>
    </source>
</evidence>
<dbReference type="EMBL" id="FMYT01000001">
    <property type="protein sequence ID" value="SDC00898.1"/>
    <property type="molecule type" value="Genomic_DNA"/>
</dbReference>
<keyword evidence="6 7" id="KW-0238">DNA-binding</keyword>
<dbReference type="InterPro" id="IPR003395">
    <property type="entry name" value="RecF/RecN/SMC_N"/>
</dbReference>
<protein>
    <recommendedName>
        <fullName evidence="7">Chromosome partition protein Smc</fullName>
    </recommendedName>
</protein>
<reference evidence="9 10" key="1">
    <citation type="submission" date="2016-10" db="EMBL/GenBank/DDBJ databases">
        <authorList>
            <person name="Varghese N."/>
            <person name="Submissions S."/>
        </authorList>
    </citation>
    <scope>NUCLEOTIDE SEQUENCE [LARGE SCALE GENOMIC DNA]</scope>
    <source>
        <strain evidence="9 10">WG10</strain>
    </source>
</reference>
<organism evidence="9 10">
    <name type="scientific">Halanaerobium congolense</name>
    <dbReference type="NCBI Taxonomy" id="54121"/>
    <lineage>
        <taxon>Bacteria</taxon>
        <taxon>Bacillati</taxon>
        <taxon>Bacillota</taxon>
        <taxon>Clostridia</taxon>
        <taxon>Halanaerobiales</taxon>
        <taxon>Halanaerobiaceae</taxon>
        <taxon>Halanaerobium</taxon>
    </lineage>
</organism>
<dbReference type="AlphaFoldDB" id="A0A1G6I3B7"/>
<keyword evidence="3 7" id="KW-0547">Nucleotide-binding</keyword>
<proteinExistence type="inferred from homology"/>
<dbReference type="InterPro" id="IPR027417">
    <property type="entry name" value="P-loop_NTPase"/>
</dbReference>
<dbReference type="CDD" id="cd03278">
    <property type="entry name" value="ABC_SMC_barmotin"/>
    <property type="match status" value="1"/>
</dbReference>
<comment type="similarity">
    <text evidence="7">Belongs to the SMC family.</text>
</comment>
<comment type="function">
    <text evidence="7">Required for chromosome condensation and partitioning.</text>
</comment>
<gene>
    <name evidence="7" type="primary">smc</name>
    <name evidence="9" type="ORF">SAMN04488597_101254</name>
</gene>
<evidence type="ECO:0000256" key="7">
    <source>
        <dbReference type="HAMAP-Rule" id="MF_01894"/>
    </source>
</evidence>
<comment type="subcellular location">
    <subcellularLocation>
        <location evidence="1 7">Cytoplasm</location>
    </subcellularLocation>
</comment>
<evidence type="ECO:0000256" key="1">
    <source>
        <dbReference type="ARBA" id="ARBA00004496"/>
    </source>
</evidence>
<evidence type="ECO:0000256" key="5">
    <source>
        <dbReference type="ARBA" id="ARBA00023054"/>
    </source>
</evidence>
<dbReference type="InterPro" id="IPR011890">
    <property type="entry name" value="SMC_prok"/>
</dbReference>
<dbReference type="Gene3D" id="1.10.287.1490">
    <property type="match status" value="1"/>
</dbReference>
<keyword evidence="4 7" id="KW-0067">ATP-binding</keyword>
<evidence type="ECO:0000256" key="4">
    <source>
        <dbReference type="ARBA" id="ARBA00022840"/>
    </source>
</evidence>
<evidence type="ECO:0000256" key="6">
    <source>
        <dbReference type="ARBA" id="ARBA00023125"/>
    </source>
</evidence>
<dbReference type="Gene3D" id="3.30.70.1620">
    <property type="match status" value="1"/>
</dbReference>
<dbReference type="SMART" id="SM00968">
    <property type="entry name" value="SMC_hinge"/>
    <property type="match status" value="1"/>
</dbReference>
<keyword evidence="5 7" id="KW-0175">Coiled coil</keyword>
<comment type="subunit">
    <text evidence="7">Homodimer.</text>
</comment>
<keyword evidence="2 7" id="KW-0963">Cytoplasm</keyword>
<dbReference type="PANTHER" id="PTHR43977">
    <property type="entry name" value="STRUCTURAL MAINTENANCE OF CHROMOSOMES PROTEIN 3"/>
    <property type="match status" value="1"/>
</dbReference>
<dbReference type="Gene3D" id="3.40.50.300">
    <property type="entry name" value="P-loop containing nucleotide triphosphate hydrolases"/>
    <property type="match status" value="2"/>
</dbReference>
<dbReference type="Gene3D" id="1.20.1060.20">
    <property type="match status" value="1"/>
</dbReference>
<comment type="domain">
    <text evidence="7">Contains large globular domains required for ATP hydrolysis at each terminus and a third globular domain forming a flexible hinge near the middle of the molecule. These domains are separated by coiled-coil structures.</text>
</comment>
<evidence type="ECO:0000256" key="2">
    <source>
        <dbReference type="ARBA" id="ARBA00022490"/>
    </source>
</evidence>
<dbReference type="Pfam" id="PF06470">
    <property type="entry name" value="SMC_hinge"/>
    <property type="match status" value="1"/>
</dbReference>
<dbReference type="GO" id="GO:0003677">
    <property type="term" value="F:DNA binding"/>
    <property type="evidence" value="ECO:0007669"/>
    <property type="project" value="UniProtKB-UniRule"/>
</dbReference>
<dbReference type="Pfam" id="PF02463">
    <property type="entry name" value="SMC_N"/>
    <property type="match status" value="1"/>
</dbReference>
<dbReference type="SUPFAM" id="SSF57997">
    <property type="entry name" value="Tropomyosin"/>
    <property type="match status" value="2"/>
</dbReference>
<evidence type="ECO:0000313" key="10">
    <source>
        <dbReference type="Proteomes" id="UP000324896"/>
    </source>
</evidence>
<dbReference type="InterPro" id="IPR010935">
    <property type="entry name" value="SMC_hinge"/>
</dbReference>
<feature type="coiled-coil region" evidence="7">
    <location>
        <begin position="681"/>
        <end position="939"/>
    </location>
</feature>
<dbReference type="SUPFAM" id="SSF52540">
    <property type="entry name" value="P-loop containing nucleoside triphosphate hydrolases"/>
    <property type="match status" value="2"/>
</dbReference>
<dbReference type="GO" id="GO:0007062">
    <property type="term" value="P:sister chromatid cohesion"/>
    <property type="evidence" value="ECO:0007669"/>
    <property type="project" value="InterPro"/>
</dbReference>
<evidence type="ECO:0000259" key="8">
    <source>
        <dbReference type="SMART" id="SM00968"/>
    </source>
</evidence>
<dbReference type="GO" id="GO:0005524">
    <property type="term" value="F:ATP binding"/>
    <property type="evidence" value="ECO:0007669"/>
    <property type="project" value="UniProtKB-UniRule"/>
</dbReference>
<feature type="binding site" evidence="7">
    <location>
        <begin position="38"/>
        <end position="45"/>
    </location>
    <ligand>
        <name>ATP</name>
        <dbReference type="ChEBI" id="CHEBI:30616"/>
    </ligand>
</feature>
<dbReference type="GO" id="GO:0030261">
    <property type="term" value="P:chromosome condensation"/>
    <property type="evidence" value="ECO:0007669"/>
    <property type="project" value="InterPro"/>
</dbReference>
<feature type="domain" description="SMC hinge" evidence="8">
    <location>
        <begin position="527"/>
        <end position="646"/>
    </location>
</feature>
<dbReference type="InterPro" id="IPR036277">
    <property type="entry name" value="SMC_hinge_sf"/>
</dbReference>
<dbReference type="FunFam" id="3.40.50.300:FF:000901">
    <property type="entry name" value="Chromosome partition protein Smc"/>
    <property type="match status" value="1"/>
</dbReference>
<dbReference type="PIRSF" id="PIRSF005719">
    <property type="entry name" value="SMC"/>
    <property type="match status" value="1"/>
</dbReference>
<evidence type="ECO:0000256" key="3">
    <source>
        <dbReference type="ARBA" id="ARBA00022741"/>
    </source>
</evidence>
<dbReference type="GO" id="GO:0005694">
    <property type="term" value="C:chromosome"/>
    <property type="evidence" value="ECO:0007669"/>
    <property type="project" value="InterPro"/>
</dbReference>
<dbReference type="GO" id="GO:0016887">
    <property type="term" value="F:ATP hydrolysis activity"/>
    <property type="evidence" value="ECO:0007669"/>
    <property type="project" value="InterPro"/>
</dbReference>
<dbReference type="HAMAP" id="MF_01894">
    <property type="entry name" value="Smc_prok"/>
    <property type="match status" value="1"/>
</dbReference>
<dbReference type="NCBIfam" id="TIGR02168">
    <property type="entry name" value="SMC_prok_B"/>
    <property type="match status" value="1"/>
</dbReference>
<dbReference type="GO" id="GO:0005737">
    <property type="term" value="C:cytoplasm"/>
    <property type="evidence" value="ECO:0007669"/>
    <property type="project" value="UniProtKB-SubCell"/>
</dbReference>
<name>A0A1G6I3B7_9FIRM</name>
<dbReference type="InterPro" id="IPR024704">
    <property type="entry name" value="SMC"/>
</dbReference>